<feature type="compositionally biased region" description="Low complexity" evidence="12">
    <location>
        <begin position="183"/>
        <end position="192"/>
    </location>
</feature>
<dbReference type="Gene3D" id="3.30.450.20">
    <property type="entry name" value="PAS domain"/>
    <property type="match status" value="1"/>
</dbReference>
<dbReference type="PROSITE" id="PS50046">
    <property type="entry name" value="PHYTOCHROME_2"/>
    <property type="match status" value="1"/>
</dbReference>
<dbReference type="RefSeq" id="XP_066714494.1">
    <property type="nucleotide sequence ID" value="XM_066860905.1"/>
</dbReference>
<organism evidence="16 17">
    <name type="scientific">Apiospora phragmitis</name>
    <dbReference type="NCBI Taxonomy" id="2905665"/>
    <lineage>
        <taxon>Eukaryota</taxon>
        <taxon>Fungi</taxon>
        <taxon>Dikarya</taxon>
        <taxon>Ascomycota</taxon>
        <taxon>Pezizomycotina</taxon>
        <taxon>Sordariomycetes</taxon>
        <taxon>Xylariomycetidae</taxon>
        <taxon>Amphisphaeriales</taxon>
        <taxon>Apiosporaceae</taxon>
        <taxon>Apiospora</taxon>
    </lineage>
</organism>
<dbReference type="InterPro" id="IPR013654">
    <property type="entry name" value="PAS_2"/>
</dbReference>
<sequence>MGSNQDSDLTDQQLPHGGDIPAHPESEYTPSTSTTSTSHSSQQLDGPEGQSGGGESNQHGQPPHLPRSDSAGSDNSTTDTTTTPMQDDRRDQVAAAQPSSEPPQQEHEPPAFPPPSEARDFASGQHGPALTEAPESSEVAGLETDDEDTTPPARSKSIPIFSDAFGPDQAMTLDGSAPPPSSGAPSSWSQSSDHQLGYGSNSSNADPADRVFPIRSVVSVDSSQPTPWSLPRTSGEHDYFDRRSRSSNSQTDADLSGMRRAETVPTPAGEKDRSTSRSAAIRNRKNTVSGSPFSVTSPQPVEHPSGRNAGGLPLFNDASSDTSDRSGPPRGDTASRKVGDASSGGRRTPAGDLNEALFTTRFRHVVTDEGHAILTGRDGTLERCEDEPIHTPGAVQSFGLLVAIKEDNEGRFLVRVVSENSERVLGYTPQQLFRLENFVDIFSEEQADNMLDHIDFIRDDDADPATNGPEVFSISIRPPKSRSVKLWCAMHVTPANPDLVICEFELEDDREYPLRGPDEMTPPVPQDTLYQNPTLEEFNDSTEVSSRPLRVLRSARKKRGEAGAMQVFDIMSQVQEQLAAAPNLDKFLKILVGIVKELTGFHRVMVYQFDSAFNGKVVTELVDPTHTRDLYKGLHFPASDIPQQARDLYRVNKVRLLFDRDLESARLVCRTVEDLEQPLDLTHSYLRAMSPIHLKYLKNMAVRGSMSISINAFNELWGLISCHALIGDTASRNIERLSYASRLQARKLINTVPTDKNPSGYIIASSDDLLKLFDADFGMLSIRGETKILGKIGQTQEALALLEYLRVRRYTSVVTTQDVTDDLPDLRYPPGFSVIAGMLYVPLSVGGHDFIVFFRRGQIREVKWAGNPYEKFFKEGTSAYLEPRKSFQVWHETVVGKCRDWTEEQVETAAVLCLVYGKFIEVWRQKEAALQSSRLTRLLLANSAHEVRTPLNAIINYLEIALEGSLDQETRDNLAKSHSASKSLIYVINDLLDLTKTEEGQELVKDEILDFPACLEEATAPFRTDAKRKNIGYEVVDHPGLPRFVHGDHRRVRQAIANMTANAVQHTIKGHVKVECYVAEVAESRVRIEVAVQDTGCGMSNEQLDALFQDLEQVSVDADEANPDAEVEKPAEGRSLGLGLAMVARIVRNMDGQLRLKSEEGKGSRFVIQLPFELPSSDMVESSETTTQVPSTRSSVPSVTKSLPPVPAGEVTLVDRGSSSGINVPHSLKERRSFDETNSITSLKSGASKASAQSNMSDADRLIDAIQTPLSIGDRDSEIGSLGRQDSKDSNQSHCLSSTSLNSMTAIGGGGASHSERPVLPARSTTSPAGQVTKQQPAEVGESHIADTKTPVRPIKVPDEYTEAPPMPQAGESSGVLYEIGDQAEPEAQKPPPKEPAKDTQDKLRVLIAEDDPINLRILRKRLEKAGHHVSHAANGEDCASVYSEQSDAFDVILMDMQMPIVDGLTSTKMIRAFEKSDKCQALSALASHQGRVPIFAVSASLVEKEGPTYINAGFDGWILKPIDIKRLHTLLYGITDDETRNSCLYVPGNGNAEAGSSLGLMQALIPQQTTTSRQLALIYGSLKKPGQVEWRTHRALLRSGGILSRYDDSN</sequence>
<dbReference type="GeneID" id="92093968"/>
<dbReference type="Pfam" id="PF02518">
    <property type="entry name" value="HATPase_c"/>
    <property type="match status" value="1"/>
</dbReference>
<feature type="modified residue" description="4-aspartylphosphate" evidence="11">
    <location>
        <position position="1456"/>
    </location>
</feature>
<dbReference type="SUPFAM" id="SSF47384">
    <property type="entry name" value="Homodimeric domain of signal transducing histidine kinase"/>
    <property type="match status" value="1"/>
</dbReference>
<feature type="compositionally biased region" description="Polar residues" evidence="12">
    <location>
        <begin position="1236"/>
        <end position="1256"/>
    </location>
</feature>
<evidence type="ECO:0000313" key="16">
    <source>
        <dbReference type="EMBL" id="KAK8059048.1"/>
    </source>
</evidence>
<evidence type="ECO:0000256" key="5">
    <source>
        <dbReference type="ARBA" id="ARBA00022741"/>
    </source>
</evidence>
<dbReference type="InterPro" id="IPR005467">
    <property type="entry name" value="His_kinase_dom"/>
</dbReference>
<dbReference type="InterPro" id="IPR035965">
    <property type="entry name" value="PAS-like_dom_sf"/>
</dbReference>
<keyword evidence="5" id="KW-0547">Nucleotide-binding</keyword>
<evidence type="ECO:0000256" key="6">
    <source>
        <dbReference type="ARBA" id="ARBA00022777"/>
    </source>
</evidence>
<dbReference type="InterPro" id="IPR003018">
    <property type="entry name" value="GAF"/>
</dbReference>
<feature type="domain" description="Phytochrome chromophore attachment site" evidence="13">
    <location>
        <begin position="583"/>
        <end position="746"/>
    </location>
</feature>
<dbReference type="Gene3D" id="1.10.287.130">
    <property type="match status" value="1"/>
</dbReference>
<dbReference type="SUPFAM" id="SSF55785">
    <property type="entry name" value="PYP-like sensor domain (PAS domain)"/>
    <property type="match status" value="1"/>
</dbReference>
<gene>
    <name evidence="16" type="ORF">PG994_009496</name>
</gene>
<keyword evidence="9" id="KW-0902">Two-component regulatory system</keyword>
<evidence type="ECO:0000256" key="12">
    <source>
        <dbReference type="SAM" id="MobiDB-lite"/>
    </source>
</evidence>
<dbReference type="Gene3D" id="3.30.565.10">
    <property type="entry name" value="Histidine kinase-like ATPase, C-terminal domain"/>
    <property type="match status" value="1"/>
</dbReference>
<evidence type="ECO:0000256" key="8">
    <source>
        <dbReference type="ARBA" id="ARBA00022991"/>
    </source>
</evidence>
<feature type="compositionally biased region" description="Polar residues" evidence="12">
    <location>
        <begin position="1"/>
        <end position="13"/>
    </location>
</feature>
<dbReference type="InterPro" id="IPR013515">
    <property type="entry name" value="Phytochrome_cen-reg"/>
</dbReference>
<keyword evidence="6" id="KW-0418">Kinase</keyword>
<feature type="domain" description="Histidine kinase" evidence="14">
    <location>
        <begin position="942"/>
        <end position="1174"/>
    </location>
</feature>
<dbReference type="PROSITE" id="PS50110">
    <property type="entry name" value="RESPONSE_REGULATORY"/>
    <property type="match status" value="1"/>
</dbReference>
<evidence type="ECO:0000259" key="14">
    <source>
        <dbReference type="PROSITE" id="PS50109"/>
    </source>
</evidence>
<evidence type="ECO:0000256" key="4">
    <source>
        <dbReference type="ARBA" id="ARBA00022679"/>
    </source>
</evidence>
<feature type="compositionally biased region" description="Low complexity" evidence="12">
    <location>
        <begin position="94"/>
        <end position="103"/>
    </location>
</feature>
<name>A0ABR1UJG1_9PEZI</name>
<dbReference type="Gene3D" id="3.40.50.2300">
    <property type="match status" value="1"/>
</dbReference>
<dbReference type="InterPro" id="IPR043150">
    <property type="entry name" value="Phytochrome_PHY_sf"/>
</dbReference>
<evidence type="ECO:0000259" key="15">
    <source>
        <dbReference type="PROSITE" id="PS50110"/>
    </source>
</evidence>
<dbReference type="InterPro" id="IPR003594">
    <property type="entry name" value="HATPase_dom"/>
</dbReference>
<dbReference type="Gene3D" id="3.30.450.270">
    <property type="match status" value="1"/>
</dbReference>
<keyword evidence="10" id="KW-0675">Receptor</keyword>
<comment type="caution">
    <text evidence="16">The sequence shown here is derived from an EMBL/GenBank/DDBJ whole genome shotgun (WGS) entry which is preliminary data.</text>
</comment>
<dbReference type="PANTHER" id="PTHR43065:SF10">
    <property type="entry name" value="PEROXIDE STRESS-ACTIVATED HISTIDINE KINASE MAK3"/>
    <property type="match status" value="1"/>
</dbReference>
<evidence type="ECO:0000259" key="13">
    <source>
        <dbReference type="PROSITE" id="PS50046"/>
    </source>
</evidence>
<evidence type="ECO:0000256" key="3">
    <source>
        <dbReference type="ARBA" id="ARBA00022606"/>
    </source>
</evidence>
<feature type="region of interest" description="Disordered" evidence="12">
    <location>
        <begin position="1178"/>
        <end position="1256"/>
    </location>
</feature>
<feature type="compositionally biased region" description="Polar residues" evidence="12">
    <location>
        <begin position="286"/>
        <end position="299"/>
    </location>
</feature>
<feature type="compositionally biased region" description="Low complexity" evidence="12">
    <location>
        <begin position="68"/>
        <end position="85"/>
    </location>
</feature>
<reference evidence="16 17" key="1">
    <citation type="submission" date="2023-01" db="EMBL/GenBank/DDBJ databases">
        <title>Analysis of 21 Apiospora genomes using comparative genomics revels a genus with tremendous synthesis potential of carbohydrate active enzymes and secondary metabolites.</title>
        <authorList>
            <person name="Sorensen T."/>
        </authorList>
    </citation>
    <scope>NUCLEOTIDE SEQUENCE [LARGE SCALE GENOMIC DNA]</scope>
    <source>
        <strain evidence="16 17">CBS 135458</strain>
    </source>
</reference>
<feature type="compositionally biased region" description="Low complexity" evidence="12">
    <location>
        <begin position="27"/>
        <end position="41"/>
    </location>
</feature>
<dbReference type="EMBL" id="JAQQWL010000009">
    <property type="protein sequence ID" value="KAK8059048.1"/>
    <property type="molecule type" value="Genomic_DNA"/>
</dbReference>
<dbReference type="PRINTS" id="PR00344">
    <property type="entry name" value="BCTRLSENSOR"/>
</dbReference>
<feature type="domain" description="Response regulatory" evidence="15">
    <location>
        <begin position="1405"/>
        <end position="1536"/>
    </location>
</feature>
<accession>A0ABR1UJG1</accession>
<feature type="region of interest" description="Disordered" evidence="12">
    <location>
        <begin position="1"/>
        <end position="352"/>
    </location>
</feature>
<dbReference type="InterPro" id="IPR004358">
    <property type="entry name" value="Sig_transdc_His_kin-like_C"/>
</dbReference>
<dbReference type="InterPro" id="IPR001789">
    <property type="entry name" value="Sig_transdc_resp-reg_receiver"/>
</dbReference>
<dbReference type="Pfam" id="PF00512">
    <property type="entry name" value="HisKA"/>
    <property type="match status" value="1"/>
</dbReference>
<evidence type="ECO:0000256" key="2">
    <source>
        <dbReference type="ARBA" id="ARBA00022553"/>
    </source>
</evidence>
<keyword evidence="8" id="KW-0157">Chromophore</keyword>
<dbReference type="InterPro" id="IPR003661">
    <property type="entry name" value="HisK_dim/P_dom"/>
</dbReference>
<dbReference type="SUPFAM" id="SSF55781">
    <property type="entry name" value="GAF domain-like"/>
    <property type="match status" value="2"/>
</dbReference>
<keyword evidence="3" id="KW-0716">Sensory transduction</keyword>
<keyword evidence="7" id="KW-0067">ATP-binding</keyword>
<evidence type="ECO:0000256" key="1">
    <source>
        <dbReference type="ARBA" id="ARBA00022543"/>
    </source>
</evidence>
<keyword evidence="17" id="KW-1185">Reference proteome</keyword>
<feature type="compositionally biased region" description="Low complexity" evidence="12">
    <location>
        <begin position="1185"/>
        <end position="1202"/>
    </location>
</feature>
<dbReference type="Proteomes" id="UP001480595">
    <property type="component" value="Unassembled WGS sequence"/>
</dbReference>
<dbReference type="Gene3D" id="3.30.450.40">
    <property type="match status" value="1"/>
</dbReference>
<dbReference type="Pfam" id="PF00072">
    <property type="entry name" value="Response_reg"/>
    <property type="match status" value="1"/>
</dbReference>
<dbReference type="SMART" id="SM00388">
    <property type="entry name" value="HisKA"/>
    <property type="match status" value="1"/>
</dbReference>
<dbReference type="Pfam" id="PF00360">
    <property type="entry name" value="PHY"/>
    <property type="match status" value="1"/>
</dbReference>
<dbReference type="PANTHER" id="PTHR43065">
    <property type="entry name" value="SENSOR HISTIDINE KINASE"/>
    <property type="match status" value="1"/>
</dbReference>
<dbReference type="InterPro" id="IPR036097">
    <property type="entry name" value="HisK_dim/P_sf"/>
</dbReference>
<keyword evidence="4" id="KW-0808">Transferase</keyword>
<evidence type="ECO:0000256" key="11">
    <source>
        <dbReference type="PROSITE-ProRule" id="PRU00169"/>
    </source>
</evidence>
<dbReference type="InterPro" id="IPR011006">
    <property type="entry name" value="CheY-like_superfamily"/>
</dbReference>
<evidence type="ECO:0000256" key="10">
    <source>
        <dbReference type="ARBA" id="ARBA00023170"/>
    </source>
</evidence>
<feature type="compositionally biased region" description="Polar residues" evidence="12">
    <location>
        <begin position="1323"/>
        <end position="1336"/>
    </location>
</feature>
<dbReference type="CDD" id="cd00082">
    <property type="entry name" value="HisKA"/>
    <property type="match status" value="1"/>
</dbReference>
<feature type="compositionally biased region" description="Polar residues" evidence="12">
    <location>
        <begin position="1292"/>
        <end position="1305"/>
    </location>
</feature>
<dbReference type="InterPro" id="IPR036890">
    <property type="entry name" value="HATPase_C_sf"/>
</dbReference>
<evidence type="ECO:0000313" key="17">
    <source>
        <dbReference type="Proteomes" id="UP001480595"/>
    </source>
</evidence>
<dbReference type="Pfam" id="PF01590">
    <property type="entry name" value="GAF"/>
    <property type="match status" value="1"/>
</dbReference>
<dbReference type="SUPFAM" id="SSF52172">
    <property type="entry name" value="CheY-like"/>
    <property type="match status" value="1"/>
</dbReference>
<evidence type="ECO:0000256" key="7">
    <source>
        <dbReference type="ARBA" id="ARBA00022840"/>
    </source>
</evidence>
<dbReference type="InterPro" id="IPR029016">
    <property type="entry name" value="GAF-like_dom_sf"/>
</dbReference>
<keyword evidence="1" id="KW-0600">Photoreceptor protein</keyword>
<keyword evidence="2 11" id="KW-0597">Phosphoprotein</keyword>
<dbReference type="SMART" id="SM00448">
    <property type="entry name" value="REC"/>
    <property type="match status" value="1"/>
</dbReference>
<evidence type="ECO:0000256" key="9">
    <source>
        <dbReference type="ARBA" id="ARBA00023012"/>
    </source>
</evidence>
<dbReference type="SUPFAM" id="SSF55874">
    <property type="entry name" value="ATPase domain of HSP90 chaperone/DNA topoisomerase II/histidine kinase"/>
    <property type="match status" value="1"/>
</dbReference>
<protein>
    <submittedName>
        <fullName evidence="16">Cyanobacterial phytochrome B</fullName>
    </submittedName>
</protein>
<dbReference type="Pfam" id="PF08446">
    <property type="entry name" value="PAS_2"/>
    <property type="match status" value="1"/>
</dbReference>
<dbReference type="CDD" id="cd17546">
    <property type="entry name" value="REC_hyHK_CKI1_RcsC-like"/>
    <property type="match status" value="1"/>
</dbReference>
<dbReference type="PROSITE" id="PS50109">
    <property type="entry name" value="HIS_KIN"/>
    <property type="match status" value="1"/>
</dbReference>
<feature type="region of interest" description="Disordered" evidence="12">
    <location>
        <begin position="1273"/>
        <end position="1373"/>
    </location>
</feature>
<proteinExistence type="predicted"/>
<dbReference type="SMART" id="SM00387">
    <property type="entry name" value="HATPase_c"/>
    <property type="match status" value="1"/>
</dbReference>
<feature type="compositionally biased region" description="Basic and acidic residues" evidence="12">
    <location>
        <begin position="234"/>
        <end position="244"/>
    </location>
</feature>
<dbReference type="InterPro" id="IPR016132">
    <property type="entry name" value="Phyto_chromo_attachment"/>
</dbReference>